<comment type="similarity">
    <text evidence="1 5">Belongs to the ATG5 family.</text>
</comment>
<dbReference type="GO" id="GO:0061908">
    <property type="term" value="C:phagophore"/>
    <property type="evidence" value="ECO:0007669"/>
    <property type="project" value="TreeGrafter"/>
</dbReference>
<feature type="domain" description="Autophagy protein ATG5 alpha-helical bundle region" evidence="7">
    <location>
        <begin position="135"/>
        <end position="197"/>
    </location>
</feature>
<dbReference type="Proteomes" id="UP001209570">
    <property type="component" value="Unassembled WGS sequence"/>
</dbReference>
<dbReference type="InterPro" id="IPR048318">
    <property type="entry name" value="ATG5_UblB"/>
</dbReference>
<dbReference type="Pfam" id="PF04106">
    <property type="entry name" value="ATG5_UblB"/>
    <property type="match status" value="1"/>
</dbReference>
<evidence type="ECO:0000259" key="7">
    <source>
        <dbReference type="Pfam" id="PF20637"/>
    </source>
</evidence>
<gene>
    <name evidence="9" type="ORF">P43SY_008094</name>
</gene>
<accession>A0AAD5LV68</accession>
<protein>
    <recommendedName>
        <fullName evidence="5">Autophagy protein 5</fullName>
    </recommendedName>
</protein>
<evidence type="ECO:0000256" key="2">
    <source>
        <dbReference type="ARBA" id="ARBA00022499"/>
    </source>
</evidence>
<dbReference type="GO" id="GO:0006995">
    <property type="term" value="P:cellular response to nitrogen starvation"/>
    <property type="evidence" value="ECO:0007669"/>
    <property type="project" value="TreeGrafter"/>
</dbReference>
<feature type="domain" description="Autophagy protein ATG5 UblA" evidence="8">
    <location>
        <begin position="15"/>
        <end position="121"/>
    </location>
</feature>
<dbReference type="Gene3D" id="1.10.246.190">
    <property type="entry name" value="Autophagy protein Apg5, helix rich domain"/>
    <property type="match status" value="1"/>
</dbReference>
<comment type="subcellular location">
    <subcellularLocation>
        <location evidence="5">Preautophagosomal structure membrane</location>
        <topology evidence="5">Peripheral membrane protein</topology>
    </subcellularLocation>
</comment>
<evidence type="ECO:0000256" key="5">
    <source>
        <dbReference type="RuleBase" id="RU361202"/>
    </source>
</evidence>
<organism evidence="9 10">
    <name type="scientific">Pythium insidiosum</name>
    <name type="common">Pythiosis disease agent</name>
    <dbReference type="NCBI Taxonomy" id="114742"/>
    <lineage>
        <taxon>Eukaryota</taxon>
        <taxon>Sar</taxon>
        <taxon>Stramenopiles</taxon>
        <taxon>Oomycota</taxon>
        <taxon>Peronosporomycetes</taxon>
        <taxon>Pythiales</taxon>
        <taxon>Pythiaceae</taxon>
        <taxon>Pythium</taxon>
    </lineage>
</organism>
<dbReference type="Gene3D" id="3.10.20.90">
    <property type="entry name" value="Phosphatidylinositol 3-kinase Catalytic Subunit, Chain A, domain 1"/>
    <property type="match status" value="1"/>
</dbReference>
<dbReference type="GO" id="GO:0034727">
    <property type="term" value="P:piecemeal microautophagy of the nucleus"/>
    <property type="evidence" value="ECO:0007669"/>
    <property type="project" value="TreeGrafter"/>
</dbReference>
<dbReference type="GO" id="GO:0034274">
    <property type="term" value="C:Atg12-Atg5-Atg16 complex"/>
    <property type="evidence" value="ECO:0007669"/>
    <property type="project" value="TreeGrafter"/>
</dbReference>
<dbReference type="PANTHER" id="PTHR13040">
    <property type="entry name" value="AUTOPHAGY PROTEIN 5"/>
    <property type="match status" value="1"/>
</dbReference>
<feature type="domain" description="Autophagy protein ATG5 UblB" evidence="6">
    <location>
        <begin position="212"/>
        <end position="291"/>
    </location>
</feature>
<proteinExistence type="inferred from homology"/>
<sequence>MALAMDTTTRLQRKLWEGHVPVVFSLHASDVTTLHAPRPFYAMVPRVSYLIAQTRAVLEYFRDAAPPIAGIPGNAVWFEADGRPLRWHLPFGLLFDLHHASTTRATSSDGAALPWKVVVHFSKFPADQLLPCENEKTMEMHFMHSLKQRYPIDHQATFLRTGSTKLIMAMSEAQQTLIWTSLLQNDLPNYLQATQELQIASSETLKSTLRLVPLRLYVEDEPTLQLPVAPRDSDDKHKTLGDVLSTVLPDLFAGEPQRLVVTHGIVVPLHVPVLALYQSFAYPDGFLHVAIINKSTP</sequence>
<evidence type="ECO:0000313" key="10">
    <source>
        <dbReference type="Proteomes" id="UP001209570"/>
    </source>
</evidence>
<dbReference type="GO" id="GO:0044233">
    <property type="term" value="C:mitochondria-associated endoplasmic reticulum membrane contact site"/>
    <property type="evidence" value="ECO:0007669"/>
    <property type="project" value="TreeGrafter"/>
</dbReference>
<keyword evidence="4 5" id="KW-0072">Autophagy</keyword>
<evidence type="ECO:0000313" key="9">
    <source>
        <dbReference type="EMBL" id="KAJ0394515.1"/>
    </source>
</evidence>
<dbReference type="EMBL" id="JAKCXM010000405">
    <property type="protein sequence ID" value="KAJ0394515.1"/>
    <property type="molecule type" value="Genomic_DNA"/>
</dbReference>
<dbReference type="InterPro" id="IPR048940">
    <property type="entry name" value="ATG5_HBR"/>
</dbReference>
<dbReference type="PANTHER" id="PTHR13040:SF2">
    <property type="entry name" value="AUTOPHAGY PROTEIN 5"/>
    <property type="match status" value="1"/>
</dbReference>
<dbReference type="GO" id="GO:0019776">
    <property type="term" value="F:Atg8-family ligase activity"/>
    <property type="evidence" value="ECO:0007669"/>
    <property type="project" value="TreeGrafter"/>
</dbReference>
<dbReference type="Gene3D" id="3.10.20.620">
    <property type="match status" value="1"/>
</dbReference>
<comment type="subunit">
    <text evidence="5">Conjugated with ATG12.</text>
</comment>
<dbReference type="GO" id="GO:0034045">
    <property type="term" value="C:phagophore assembly site membrane"/>
    <property type="evidence" value="ECO:0007669"/>
    <property type="project" value="UniProtKB-SubCell"/>
</dbReference>
<dbReference type="AlphaFoldDB" id="A0AAD5LV68"/>
<dbReference type="InterPro" id="IPR048939">
    <property type="entry name" value="ATG5_UblA"/>
</dbReference>
<dbReference type="InterPro" id="IPR042526">
    <property type="entry name" value="Atg5_HR"/>
</dbReference>
<keyword evidence="10" id="KW-1185">Reference proteome</keyword>
<evidence type="ECO:0000256" key="3">
    <source>
        <dbReference type="ARBA" id="ARBA00022843"/>
    </source>
</evidence>
<dbReference type="GO" id="GO:0000422">
    <property type="term" value="P:autophagy of mitochondrion"/>
    <property type="evidence" value="ECO:0007669"/>
    <property type="project" value="TreeGrafter"/>
</dbReference>
<dbReference type="GO" id="GO:0005776">
    <property type="term" value="C:autophagosome"/>
    <property type="evidence" value="ECO:0007669"/>
    <property type="project" value="TreeGrafter"/>
</dbReference>
<dbReference type="InterPro" id="IPR007239">
    <property type="entry name" value="Atg5"/>
</dbReference>
<dbReference type="Pfam" id="PF20637">
    <property type="entry name" value="ATG5_HBR"/>
    <property type="match status" value="1"/>
</dbReference>
<dbReference type="Pfam" id="PF20638">
    <property type="entry name" value="ATG5_UblA"/>
    <property type="match status" value="1"/>
</dbReference>
<evidence type="ECO:0000259" key="8">
    <source>
        <dbReference type="Pfam" id="PF20638"/>
    </source>
</evidence>
<keyword evidence="5" id="KW-0472">Membrane</keyword>
<keyword evidence="3 5" id="KW-0832">Ubl conjugation</keyword>
<reference evidence="9" key="1">
    <citation type="submission" date="2021-12" db="EMBL/GenBank/DDBJ databases">
        <title>Prjna785345.</title>
        <authorList>
            <person name="Rujirawat T."/>
            <person name="Krajaejun T."/>
        </authorList>
    </citation>
    <scope>NUCLEOTIDE SEQUENCE</scope>
    <source>
        <strain evidence="9">Pi057C3</strain>
    </source>
</reference>
<evidence type="ECO:0000256" key="1">
    <source>
        <dbReference type="ARBA" id="ARBA00006910"/>
    </source>
</evidence>
<evidence type="ECO:0000259" key="6">
    <source>
        <dbReference type="Pfam" id="PF04106"/>
    </source>
</evidence>
<dbReference type="InterPro" id="IPR042527">
    <property type="entry name" value="Atg5_UblA_dom_sf"/>
</dbReference>
<comment type="function">
    <text evidence="5">Involved in autophagic vesicle formation.</text>
</comment>
<evidence type="ECO:0000256" key="4">
    <source>
        <dbReference type="ARBA" id="ARBA00023006"/>
    </source>
</evidence>
<keyword evidence="2 5" id="KW-1017">Isopeptide bond</keyword>
<name>A0AAD5LV68_PYTIN</name>
<comment type="caution">
    <text evidence="9">The sequence shown here is derived from an EMBL/GenBank/DDBJ whole genome shotgun (WGS) entry which is preliminary data.</text>
</comment>